<feature type="compositionally biased region" description="Acidic residues" evidence="1">
    <location>
        <begin position="1"/>
        <end position="15"/>
    </location>
</feature>
<reference evidence="3" key="1">
    <citation type="submission" date="2016-03" db="EMBL/GenBank/DDBJ databases">
        <authorList>
            <person name="Guldener U."/>
        </authorList>
    </citation>
    <scope>NUCLEOTIDE SEQUENCE [LARGE SCALE GENOMIC DNA]</scope>
    <source>
        <strain evidence="3">04CH-RAC-A.6.1</strain>
    </source>
</reference>
<proteinExistence type="predicted"/>
<accession>A0A1E1KAN2</accession>
<feature type="region of interest" description="Disordered" evidence="1">
    <location>
        <begin position="1"/>
        <end position="28"/>
    </location>
</feature>
<sequence length="70" mass="8092">MRGEEEDEEEEEEEEMVPKFPFHKDEDLTKAGEKEGYISCEVIQYRNTAGLDSSEEVSELGTWHCYGCVI</sequence>
<organism evidence="2 3">
    <name type="scientific">Rhynchosporium agropyri</name>
    <dbReference type="NCBI Taxonomy" id="914238"/>
    <lineage>
        <taxon>Eukaryota</taxon>
        <taxon>Fungi</taxon>
        <taxon>Dikarya</taxon>
        <taxon>Ascomycota</taxon>
        <taxon>Pezizomycotina</taxon>
        <taxon>Leotiomycetes</taxon>
        <taxon>Helotiales</taxon>
        <taxon>Ploettnerulaceae</taxon>
        <taxon>Rhynchosporium</taxon>
    </lineage>
</organism>
<dbReference type="EMBL" id="FJUX01000020">
    <property type="protein sequence ID" value="CZS94980.1"/>
    <property type="molecule type" value="Genomic_DNA"/>
</dbReference>
<evidence type="ECO:0000256" key="1">
    <source>
        <dbReference type="SAM" id="MobiDB-lite"/>
    </source>
</evidence>
<dbReference type="Proteomes" id="UP000178912">
    <property type="component" value="Unassembled WGS sequence"/>
</dbReference>
<protein>
    <submittedName>
        <fullName evidence="2">Uncharacterized protein</fullName>
    </submittedName>
</protein>
<gene>
    <name evidence="2" type="ORF">RAG0_04781</name>
</gene>
<evidence type="ECO:0000313" key="2">
    <source>
        <dbReference type="EMBL" id="CZS94980.1"/>
    </source>
</evidence>
<keyword evidence="3" id="KW-1185">Reference proteome</keyword>
<dbReference type="AlphaFoldDB" id="A0A1E1KAN2"/>
<name>A0A1E1KAN2_9HELO</name>
<evidence type="ECO:0000313" key="3">
    <source>
        <dbReference type="Proteomes" id="UP000178912"/>
    </source>
</evidence>